<reference evidence="1 2" key="1">
    <citation type="journal article" date="2019" name="Commun. Biol.">
        <title>The bagworm genome reveals a unique fibroin gene that provides high tensile strength.</title>
        <authorList>
            <person name="Kono N."/>
            <person name="Nakamura H."/>
            <person name="Ohtoshi R."/>
            <person name="Tomita M."/>
            <person name="Numata K."/>
            <person name="Arakawa K."/>
        </authorList>
    </citation>
    <scope>NUCLEOTIDE SEQUENCE [LARGE SCALE GENOMIC DNA]</scope>
</reference>
<keyword evidence="2" id="KW-1185">Reference proteome</keyword>
<sequence length="152" mass="16672">MSRIEDKHTYIDFYLYGLTSLELSRPRPASALAAANVSLHQRDDDARDRWLSSLLKRGAVLPQACAPRPSCLTRHGRDSCAATVPVLIGRSAPPTEINNRLSSYVRMVRHVLCISCHITHGVRAARAVSCGSRASVLFCRSPTSRPDSSSDL</sequence>
<evidence type="ECO:0000313" key="2">
    <source>
        <dbReference type="Proteomes" id="UP000299102"/>
    </source>
</evidence>
<gene>
    <name evidence="1" type="ORF">EVAR_16135_1</name>
</gene>
<protein>
    <submittedName>
        <fullName evidence="1">Uncharacterized protein</fullName>
    </submittedName>
</protein>
<dbReference type="Proteomes" id="UP000299102">
    <property type="component" value="Unassembled WGS sequence"/>
</dbReference>
<dbReference type="EMBL" id="BGZK01000525">
    <property type="protein sequence ID" value="GBP48467.1"/>
    <property type="molecule type" value="Genomic_DNA"/>
</dbReference>
<evidence type="ECO:0000313" key="1">
    <source>
        <dbReference type="EMBL" id="GBP48467.1"/>
    </source>
</evidence>
<organism evidence="1 2">
    <name type="scientific">Eumeta variegata</name>
    <name type="common">Bagworm moth</name>
    <name type="synonym">Eumeta japonica</name>
    <dbReference type="NCBI Taxonomy" id="151549"/>
    <lineage>
        <taxon>Eukaryota</taxon>
        <taxon>Metazoa</taxon>
        <taxon>Ecdysozoa</taxon>
        <taxon>Arthropoda</taxon>
        <taxon>Hexapoda</taxon>
        <taxon>Insecta</taxon>
        <taxon>Pterygota</taxon>
        <taxon>Neoptera</taxon>
        <taxon>Endopterygota</taxon>
        <taxon>Lepidoptera</taxon>
        <taxon>Glossata</taxon>
        <taxon>Ditrysia</taxon>
        <taxon>Tineoidea</taxon>
        <taxon>Psychidae</taxon>
        <taxon>Oiketicinae</taxon>
        <taxon>Eumeta</taxon>
    </lineage>
</organism>
<dbReference type="AlphaFoldDB" id="A0A4C1WE76"/>
<comment type="caution">
    <text evidence="1">The sequence shown here is derived from an EMBL/GenBank/DDBJ whole genome shotgun (WGS) entry which is preliminary data.</text>
</comment>
<proteinExistence type="predicted"/>
<name>A0A4C1WE76_EUMVA</name>
<accession>A0A4C1WE76</accession>